<accession>A0A0K2UYI9</accession>
<sequence length="43" mass="5046">SGGNEGTHDWNTIPTRGWYFRESLNLLIGLIFSRKLWVKTFFS</sequence>
<dbReference type="AlphaFoldDB" id="A0A0K2UYI9"/>
<proteinExistence type="predicted"/>
<evidence type="ECO:0000313" key="1">
    <source>
        <dbReference type="EMBL" id="CDW43150.1"/>
    </source>
</evidence>
<dbReference type="EMBL" id="HACA01025789">
    <property type="protein sequence ID" value="CDW43150.1"/>
    <property type="molecule type" value="Transcribed_RNA"/>
</dbReference>
<feature type="non-terminal residue" evidence="1">
    <location>
        <position position="1"/>
    </location>
</feature>
<name>A0A0K2UYI9_LEPSM</name>
<protein>
    <submittedName>
        <fullName evidence="1">Uncharacterized protein</fullName>
    </submittedName>
</protein>
<organism evidence="1">
    <name type="scientific">Lepeophtheirus salmonis</name>
    <name type="common">Salmon louse</name>
    <name type="synonym">Caligus salmonis</name>
    <dbReference type="NCBI Taxonomy" id="72036"/>
    <lineage>
        <taxon>Eukaryota</taxon>
        <taxon>Metazoa</taxon>
        <taxon>Ecdysozoa</taxon>
        <taxon>Arthropoda</taxon>
        <taxon>Crustacea</taxon>
        <taxon>Multicrustacea</taxon>
        <taxon>Hexanauplia</taxon>
        <taxon>Copepoda</taxon>
        <taxon>Siphonostomatoida</taxon>
        <taxon>Caligidae</taxon>
        <taxon>Lepeophtheirus</taxon>
    </lineage>
</organism>
<reference evidence="1" key="1">
    <citation type="submission" date="2014-05" db="EMBL/GenBank/DDBJ databases">
        <authorList>
            <person name="Chronopoulou M."/>
        </authorList>
    </citation>
    <scope>NUCLEOTIDE SEQUENCE</scope>
    <source>
        <tissue evidence="1">Whole organism</tissue>
    </source>
</reference>